<comment type="similarity">
    <text evidence="1">Belongs to the D-isomer specific 2-hydroxyacid dehydrogenase family.</text>
</comment>
<keyword evidence="6" id="KW-1185">Reference proteome</keyword>
<proteinExistence type="inferred from homology"/>
<name>A0A812IPN5_SYMPI</name>
<sequence>RTLAVLGTGYIGREVIRRALAFRMHVRAWSRSLTAQEASELGAEFCPTPDAAADGADALSVHLALGKSTRNLVGAGLLAKLRPGALVVNLSRGGVVDEEALLDAVKARGIRAGLDVFEREPGANDTKFQDKAIMEVSGIYGTHHTGARTEQASEAVEDAVVAAVDAYLSGREIPGRLA</sequence>
<evidence type="ECO:0000256" key="2">
    <source>
        <dbReference type="ARBA" id="ARBA00023002"/>
    </source>
</evidence>
<dbReference type="InterPro" id="IPR006140">
    <property type="entry name" value="D-isomer_DH_NAD-bd"/>
</dbReference>
<dbReference type="InterPro" id="IPR029753">
    <property type="entry name" value="D-isomer_DH_CS"/>
</dbReference>
<dbReference type="InterPro" id="IPR050857">
    <property type="entry name" value="D-2-hydroxyacid_DH"/>
</dbReference>
<keyword evidence="2" id="KW-0560">Oxidoreductase</keyword>
<dbReference type="PROSITE" id="PS00671">
    <property type="entry name" value="D_2_HYDROXYACID_DH_3"/>
    <property type="match status" value="1"/>
</dbReference>
<dbReference type="PANTHER" id="PTHR42789:SF1">
    <property type="entry name" value="D-ISOMER SPECIFIC 2-HYDROXYACID DEHYDROGENASE FAMILY PROTEIN (AFU_ORTHOLOGUE AFUA_6G10090)"/>
    <property type="match status" value="1"/>
</dbReference>
<evidence type="ECO:0000313" key="6">
    <source>
        <dbReference type="Proteomes" id="UP000649617"/>
    </source>
</evidence>
<dbReference type="GO" id="GO:0016491">
    <property type="term" value="F:oxidoreductase activity"/>
    <property type="evidence" value="ECO:0007669"/>
    <property type="project" value="UniProtKB-KW"/>
</dbReference>
<keyword evidence="3" id="KW-0520">NAD</keyword>
<evidence type="ECO:0000313" key="5">
    <source>
        <dbReference type="EMBL" id="CAE7152572.1"/>
    </source>
</evidence>
<dbReference type="Pfam" id="PF02826">
    <property type="entry name" value="2-Hacid_dh_C"/>
    <property type="match status" value="1"/>
</dbReference>
<accession>A0A812IPN5</accession>
<feature type="domain" description="D-isomer specific 2-hydroxyacid dehydrogenase NAD-binding" evidence="4">
    <location>
        <begin position="1"/>
        <end position="128"/>
    </location>
</feature>
<evidence type="ECO:0000256" key="3">
    <source>
        <dbReference type="ARBA" id="ARBA00023027"/>
    </source>
</evidence>
<dbReference type="Gene3D" id="3.40.50.720">
    <property type="entry name" value="NAD(P)-binding Rossmann-like Domain"/>
    <property type="match status" value="2"/>
</dbReference>
<gene>
    <name evidence="5" type="primary">serA</name>
    <name evidence="5" type="ORF">SPIL2461_LOCUS241</name>
</gene>
<dbReference type="OrthoDB" id="298012at2759"/>
<evidence type="ECO:0000259" key="4">
    <source>
        <dbReference type="Pfam" id="PF02826"/>
    </source>
</evidence>
<dbReference type="AlphaFoldDB" id="A0A812IPN5"/>
<protein>
    <submittedName>
        <fullName evidence="5">SerA protein</fullName>
    </submittedName>
</protein>
<organism evidence="5 6">
    <name type="scientific">Symbiodinium pilosum</name>
    <name type="common">Dinoflagellate</name>
    <dbReference type="NCBI Taxonomy" id="2952"/>
    <lineage>
        <taxon>Eukaryota</taxon>
        <taxon>Sar</taxon>
        <taxon>Alveolata</taxon>
        <taxon>Dinophyceae</taxon>
        <taxon>Suessiales</taxon>
        <taxon>Symbiodiniaceae</taxon>
        <taxon>Symbiodinium</taxon>
    </lineage>
</organism>
<dbReference type="SUPFAM" id="SSF51735">
    <property type="entry name" value="NAD(P)-binding Rossmann-fold domains"/>
    <property type="match status" value="1"/>
</dbReference>
<dbReference type="PANTHER" id="PTHR42789">
    <property type="entry name" value="D-ISOMER SPECIFIC 2-HYDROXYACID DEHYDROGENASE FAMILY PROTEIN (AFU_ORTHOLOGUE AFUA_6G10090)"/>
    <property type="match status" value="1"/>
</dbReference>
<dbReference type="EMBL" id="CAJNIZ010000063">
    <property type="protein sequence ID" value="CAE7152572.1"/>
    <property type="molecule type" value="Genomic_DNA"/>
</dbReference>
<evidence type="ECO:0000256" key="1">
    <source>
        <dbReference type="ARBA" id="ARBA00005854"/>
    </source>
</evidence>
<dbReference type="InterPro" id="IPR036291">
    <property type="entry name" value="NAD(P)-bd_dom_sf"/>
</dbReference>
<feature type="non-terminal residue" evidence="5">
    <location>
        <position position="178"/>
    </location>
</feature>
<dbReference type="GO" id="GO:0051287">
    <property type="term" value="F:NAD binding"/>
    <property type="evidence" value="ECO:0007669"/>
    <property type="project" value="InterPro"/>
</dbReference>
<dbReference type="Proteomes" id="UP000649617">
    <property type="component" value="Unassembled WGS sequence"/>
</dbReference>
<reference evidence="5" key="1">
    <citation type="submission" date="2021-02" db="EMBL/GenBank/DDBJ databases">
        <authorList>
            <person name="Dougan E. K."/>
            <person name="Rhodes N."/>
            <person name="Thang M."/>
            <person name="Chan C."/>
        </authorList>
    </citation>
    <scope>NUCLEOTIDE SEQUENCE</scope>
</reference>
<comment type="caution">
    <text evidence="5">The sequence shown here is derived from an EMBL/GenBank/DDBJ whole genome shotgun (WGS) entry which is preliminary data.</text>
</comment>